<evidence type="ECO:0000313" key="3">
    <source>
        <dbReference type="Proteomes" id="UP001178508"/>
    </source>
</evidence>
<feature type="compositionally biased region" description="Basic residues" evidence="1">
    <location>
        <begin position="159"/>
        <end position="172"/>
    </location>
</feature>
<evidence type="ECO:0000313" key="2">
    <source>
        <dbReference type="EMBL" id="CAJ1084666.1"/>
    </source>
</evidence>
<dbReference type="AlphaFoldDB" id="A0AAV1HFJ0"/>
<reference evidence="2" key="1">
    <citation type="submission" date="2023-08" db="EMBL/GenBank/DDBJ databases">
        <authorList>
            <person name="Alioto T."/>
            <person name="Alioto T."/>
            <person name="Gomez Garrido J."/>
        </authorList>
    </citation>
    <scope>NUCLEOTIDE SEQUENCE</scope>
</reference>
<dbReference type="EMBL" id="OY660885">
    <property type="protein sequence ID" value="CAJ1084666.1"/>
    <property type="molecule type" value="Genomic_DNA"/>
</dbReference>
<accession>A0AAV1HFJ0</accession>
<evidence type="ECO:0000256" key="1">
    <source>
        <dbReference type="SAM" id="MobiDB-lite"/>
    </source>
</evidence>
<keyword evidence="2" id="KW-0808">Transferase</keyword>
<protein>
    <submittedName>
        <fullName evidence="2">Membrane-associated guanylate kinase, WW and PDZ domain-containing protein 1</fullName>
    </submittedName>
</protein>
<dbReference type="GO" id="GO:0016301">
    <property type="term" value="F:kinase activity"/>
    <property type="evidence" value="ECO:0007669"/>
    <property type="project" value="UniProtKB-KW"/>
</dbReference>
<sequence length="172" mass="18829">MEVERDENWDMAAEYRELRIEEGEVEREQDGERGENTDAELNQEWRDDSETQSDQVERPLPGVDVIDPVSQRKPFSFLTSTLSLEQPADNESESGGSQSDGSVSAASISGLSLAAAGAGGRRAAVLPGPWLPPSEQRVAQVEGGETSPGGQTEQEGGRQRRRNPFSLLFKRK</sequence>
<keyword evidence="3" id="KW-1185">Reference proteome</keyword>
<proteinExistence type="predicted"/>
<keyword evidence="2" id="KW-0418">Kinase</keyword>
<feature type="region of interest" description="Disordered" evidence="1">
    <location>
        <begin position="20"/>
        <end position="172"/>
    </location>
</feature>
<name>A0AAV1HFJ0_XYRNO</name>
<organism evidence="2 3">
    <name type="scientific">Xyrichtys novacula</name>
    <name type="common">Pearly razorfish</name>
    <name type="synonym">Hemipteronotus novacula</name>
    <dbReference type="NCBI Taxonomy" id="13765"/>
    <lineage>
        <taxon>Eukaryota</taxon>
        <taxon>Metazoa</taxon>
        <taxon>Chordata</taxon>
        <taxon>Craniata</taxon>
        <taxon>Vertebrata</taxon>
        <taxon>Euteleostomi</taxon>
        <taxon>Actinopterygii</taxon>
        <taxon>Neopterygii</taxon>
        <taxon>Teleostei</taxon>
        <taxon>Neoteleostei</taxon>
        <taxon>Acanthomorphata</taxon>
        <taxon>Eupercaria</taxon>
        <taxon>Labriformes</taxon>
        <taxon>Labridae</taxon>
        <taxon>Xyrichtys</taxon>
    </lineage>
</organism>
<feature type="compositionally biased region" description="Basic and acidic residues" evidence="1">
    <location>
        <begin position="20"/>
        <end position="36"/>
    </location>
</feature>
<dbReference type="Proteomes" id="UP001178508">
    <property type="component" value="Chromosome 22"/>
</dbReference>
<gene>
    <name evidence="2" type="ORF">XNOV1_A042131</name>
</gene>
<feature type="compositionally biased region" description="Low complexity" evidence="1">
    <location>
        <begin position="93"/>
        <end position="125"/>
    </location>
</feature>